<dbReference type="Proteomes" id="UP000762676">
    <property type="component" value="Unassembled WGS sequence"/>
</dbReference>
<accession>A0AAV4J4L4</accession>
<evidence type="ECO:0000313" key="3">
    <source>
        <dbReference type="Proteomes" id="UP000762676"/>
    </source>
</evidence>
<protein>
    <submittedName>
        <fullName evidence="2">Gag-Pol polyprotein</fullName>
    </submittedName>
</protein>
<evidence type="ECO:0000313" key="2">
    <source>
        <dbReference type="EMBL" id="GFS17295.1"/>
    </source>
</evidence>
<proteinExistence type="predicted"/>
<dbReference type="GO" id="GO:0004523">
    <property type="term" value="F:RNA-DNA hybrid ribonuclease activity"/>
    <property type="evidence" value="ECO:0007669"/>
    <property type="project" value="InterPro"/>
</dbReference>
<dbReference type="AlphaFoldDB" id="A0AAV4J4L4"/>
<evidence type="ECO:0000259" key="1">
    <source>
        <dbReference type="PROSITE" id="PS50879"/>
    </source>
</evidence>
<dbReference type="PROSITE" id="PS50879">
    <property type="entry name" value="RNASE_H_1"/>
    <property type="match status" value="1"/>
</dbReference>
<comment type="caution">
    <text evidence="2">The sequence shown here is derived from an EMBL/GenBank/DDBJ whole genome shotgun (WGS) entry which is preliminary data.</text>
</comment>
<dbReference type="GO" id="GO:0003676">
    <property type="term" value="F:nucleic acid binding"/>
    <property type="evidence" value="ECO:0007669"/>
    <property type="project" value="InterPro"/>
</dbReference>
<feature type="domain" description="RNase H type-1" evidence="1">
    <location>
        <begin position="1"/>
        <end position="110"/>
    </location>
</feature>
<dbReference type="InterPro" id="IPR002156">
    <property type="entry name" value="RNaseH_domain"/>
</dbReference>
<organism evidence="2 3">
    <name type="scientific">Elysia marginata</name>
    <dbReference type="NCBI Taxonomy" id="1093978"/>
    <lineage>
        <taxon>Eukaryota</taxon>
        <taxon>Metazoa</taxon>
        <taxon>Spiralia</taxon>
        <taxon>Lophotrochozoa</taxon>
        <taxon>Mollusca</taxon>
        <taxon>Gastropoda</taxon>
        <taxon>Heterobranchia</taxon>
        <taxon>Euthyneura</taxon>
        <taxon>Panpulmonata</taxon>
        <taxon>Sacoglossa</taxon>
        <taxon>Placobranchoidea</taxon>
        <taxon>Plakobranchidae</taxon>
        <taxon>Elysia</taxon>
    </lineage>
</organism>
<name>A0AAV4J4L4_9GAST</name>
<dbReference type="SUPFAM" id="SSF53098">
    <property type="entry name" value="Ribonuclease H-like"/>
    <property type="match status" value="1"/>
</dbReference>
<dbReference type="InterPro" id="IPR012337">
    <property type="entry name" value="RNaseH-like_sf"/>
</dbReference>
<reference evidence="2 3" key="1">
    <citation type="journal article" date="2021" name="Elife">
        <title>Chloroplast acquisition without the gene transfer in kleptoplastic sea slugs, Plakobranchus ocellatus.</title>
        <authorList>
            <person name="Maeda T."/>
            <person name="Takahashi S."/>
            <person name="Yoshida T."/>
            <person name="Shimamura S."/>
            <person name="Takaki Y."/>
            <person name="Nagai Y."/>
            <person name="Toyoda A."/>
            <person name="Suzuki Y."/>
            <person name="Arimoto A."/>
            <person name="Ishii H."/>
            <person name="Satoh N."/>
            <person name="Nishiyama T."/>
            <person name="Hasebe M."/>
            <person name="Maruyama T."/>
            <person name="Minagawa J."/>
            <person name="Obokata J."/>
            <person name="Shigenobu S."/>
        </authorList>
    </citation>
    <scope>NUCLEOTIDE SEQUENCE [LARGE SCALE GENOMIC DNA]</scope>
</reference>
<dbReference type="EMBL" id="BMAT01006664">
    <property type="protein sequence ID" value="GFS17295.1"/>
    <property type="molecule type" value="Genomic_DNA"/>
</dbReference>
<dbReference type="Gene3D" id="3.30.420.10">
    <property type="entry name" value="Ribonuclease H-like superfamily/Ribonuclease H"/>
    <property type="match status" value="1"/>
</dbReference>
<gene>
    <name evidence="2" type="ORF">ElyMa_003234700</name>
</gene>
<dbReference type="InterPro" id="IPR036397">
    <property type="entry name" value="RNaseH_sf"/>
</dbReference>
<sequence>MPDGTSTEKIAPTGVYCTNCKAELQARNEALKLMEEVTADQSGAKVVILISSKSVLQKLEDPKTAEEEYFRDALQKLEKETETLILQRIRSHCKIDVNEKADRLAREGSVLELLSVCLTNEEAIHVIKSLMKEKLKTRHPHHNKPKGLN</sequence>
<keyword evidence="3" id="KW-1185">Reference proteome</keyword>